<comment type="caution">
    <text evidence="3">The sequence shown here is derived from an EMBL/GenBank/DDBJ whole genome shotgun (WGS) entry which is preliminary data.</text>
</comment>
<dbReference type="Proteomes" id="UP000799429">
    <property type="component" value="Unassembled WGS sequence"/>
</dbReference>
<keyword evidence="2" id="KW-0732">Signal</keyword>
<accession>A0A9P4SA22</accession>
<feature type="chain" id="PRO_5040227753" evidence="2">
    <location>
        <begin position="20"/>
        <end position="456"/>
    </location>
</feature>
<keyword evidence="4" id="KW-1185">Reference proteome</keyword>
<feature type="region of interest" description="Disordered" evidence="1">
    <location>
        <begin position="346"/>
        <end position="396"/>
    </location>
</feature>
<dbReference type="OrthoDB" id="3546899at2759"/>
<proteinExistence type="predicted"/>
<gene>
    <name evidence="3" type="ORF">M501DRAFT_1004704</name>
</gene>
<dbReference type="EMBL" id="MU006096">
    <property type="protein sequence ID" value="KAF2838868.1"/>
    <property type="molecule type" value="Genomic_DNA"/>
</dbReference>
<organism evidence="3 4">
    <name type="scientific">Patellaria atrata CBS 101060</name>
    <dbReference type="NCBI Taxonomy" id="1346257"/>
    <lineage>
        <taxon>Eukaryota</taxon>
        <taxon>Fungi</taxon>
        <taxon>Dikarya</taxon>
        <taxon>Ascomycota</taxon>
        <taxon>Pezizomycotina</taxon>
        <taxon>Dothideomycetes</taxon>
        <taxon>Dothideomycetes incertae sedis</taxon>
        <taxon>Patellariales</taxon>
        <taxon>Patellariaceae</taxon>
        <taxon>Patellaria</taxon>
    </lineage>
</organism>
<evidence type="ECO:0000256" key="2">
    <source>
        <dbReference type="SAM" id="SignalP"/>
    </source>
</evidence>
<reference evidence="3" key="1">
    <citation type="journal article" date="2020" name="Stud. Mycol.">
        <title>101 Dothideomycetes genomes: a test case for predicting lifestyles and emergence of pathogens.</title>
        <authorList>
            <person name="Haridas S."/>
            <person name="Albert R."/>
            <person name="Binder M."/>
            <person name="Bloem J."/>
            <person name="Labutti K."/>
            <person name="Salamov A."/>
            <person name="Andreopoulos B."/>
            <person name="Baker S."/>
            <person name="Barry K."/>
            <person name="Bills G."/>
            <person name="Bluhm B."/>
            <person name="Cannon C."/>
            <person name="Castanera R."/>
            <person name="Culley D."/>
            <person name="Daum C."/>
            <person name="Ezra D."/>
            <person name="Gonzalez J."/>
            <person name="Henrissat B."/>
            <person name="Kuo A."/>
            <person name="Liang C."/>
            <person name="Lipzen A."/>
            <person name="Lutzoni F."/>
            <person name="Magnuson J."/>
            <person name="Mondo S."/>
            <person name="Nolan M."/>
            <person name="Ohm R."/>
            <person name="Pangilinan J."/>
            <person name="Park H.-J."/>
            <person name="Ramirez L."/>
            <person name="Alfaro M."/>
            <person name="Sun H."/>
            <person name="Tritt A."/>
            <person name="Yoshinaga Y."/>
            <person name="Zwiers L.-H."/>
            <person name="Turgeon B."/>
            <person name="Goodwin S."/>
            <person name="Spatafora J."/>
            <person name="Crous P."/>
            <person name="Grigoriev I."/>
        </authorList>
    </citation>
    <scope>NUCLEOTIDE SEQUENCE</scope>
    <source>
        <strain evidence="3">CBS 101060</strain>
    </source>
</reference>
<sequence>MISSSSVLIISGLASLASASKAYTTYTPCADCPAEYSPTPITVTKQYQPITTCSASSSEISYGVYTTEYPCSTYAYVSTVIPCAGPSGPTYTTVTDTAAYITVSHYETTATYTSTPTAYPYPTGYTNATTTSAYPTYTKVTTYDYKIPYHKLGKYAIPGYPGSGLDHAAKPKPDGSYHQYVEVVKCVDDVCEEYVDSWDYTPETKTSTYVVSWSTATYAPTNGVYTFKAPFHSKPYTTSLDNCPKTYTAHAAATKTKTITLSTTVTEVKAYHTSAYASTDGVYTYTLSGSVPYTTSVNHCPKTIPIDYTITKTYTKPAITSCKKTSTSTPYGHHTTLKTYTKPHDTTYPAYETTPPAYETTPYPYETETPYPSETPYPTYPSSTTSPYYPDPSSDPDYDPYEVTYEKRDMADLVPRATAFARRNADQKVRRTGGLLRRADVENVDKKLKRKSVIKV</sequence>
<evidence type="ECO:0000313" key="3">
    <source>
        <dbReference type="EMBL" id="KAF2838868.1"/>
    </source>
</evidence>
<dbReference type="AlphaFoldDB" id="A0A9P4SA22"/>
<feature type="signal peptide" evidence="2">
    <location>
        <begin position="1"/>
        <end position="19"/>
    </location>
</feature>
<evidence type="ECO:0000256" key="1">
    <source>
        <dbReference type="SAM" id="MobiDB-lite"/>
    </source>
</evidence>
<feature type="compositionally biased region" description="Low complexity" evidence="1">
    <location>
        <begin position="346"/>
        <end position="372"/>
    </location>
</feature>
<protein>
    <submittedName>
        <fullName evidence="3">Uncharacterized protein</fullName>
    </submittedName>
</protein>
<evidence type="ECO:0000313" key="4">
    <source>
        <dbReference type="Proteomes" id="UP000799429"/>
    </source>
</evidence>
<name>A0A9P4SA22_9PEZI</name>
<feature type="compositionally biased region" description="Low complexity" evidence="1">
    <location>
        <begin position="380"/>
        <end position="392"/>
    </location>
</feature>